<keyword evidence="3" id="KW-1185">Reference proteome</keyword>
<name>A0AAW0CZN4_9AGAR</name>
<comment type="caution">
    <text evidence="2">The sequence shown here is derived from an EMBL/GenBank/DDBJ whole genome shotgun (WGS) entry which is preliminary data.</text>
</comment>
<feature type="region of interest" description="Disordered" evidence="1">
    <location>
        <begin position="153"/>
        <end position="209"/>
    </location>
</feature>
<reference evidence="2 3" key="1">
    <citation type="journal article" date="2024" name="J Genomics">
        <title>Draft genome sequencing and assembly of Favolaschia claudopus CIRM-BRFM 2984 isolated from oak limbs.</title>
        <authorList>
            <person name="Navarro D."/>
            <person name="Drula E."/>
            <person name="Chaduli D."/>
            <person name="Cazenave R."/>
            <person name="Ahrendt S."/>
            <person name="Wang J."/>
            <person name="Lipzen A."/>
            <person name="Daum C."/>
            <person name="Barry K."/>
            <person name="Grigoriev I.V."/>
            <person name="Favel A."/>
            <person name="Rosso M.N."/>
            <person name="Martin F."/>
        </authorList>
    </citation>
    <scope>NUCLEOTIDE SEQUENCE [LARGE SCALE GENOMIC DNA]</scope>
    <source>
        <strain evidence="2 3">CIRM-BRFM 2984</strain>
    </source>
</reference>
<accession>A0AAW0CZN4</accession>
<proteinExistence type="predicted"/>
<dbReference type="EMBL" id="JAWWNJ010000011">
    <property type="protein sequence ID" value="KAK7044407.1"/>
    <property type="molecule type" value="Genomic_DNA"/>
</dbReference>
<organism evidence="2 3">
    <name type="scientific">Favolaschia claudopus</name>
    <dbReference type="NCBI Taxonomy" id="2862362"/>
    <lineage>
        <taxon>Eukaryota</taxon>
        <taxon>Fungi</taxon>
        <taxon>Dikarya</taxon>
        <taxon>Basidiomycota</taxon>
        <taxon>Agaricomycotina</taxon>
        <taxon>Agaricomycetes</taxon>
        <taxon>Agaricomycetidae</taxon>
        <taxon>Agaricales</taxon>
        <taxon>Marasmiineae</taxon>
        <taxon>Mycenaceae</taxon>
        <taxon>Favolaschia</taxon>
    </lineage>
</organism>
<dbReference type="Proteomes" id="UP001362999">
    <property type="component" value="Unassembled WGS sequence"/>
</dbReference>
<evidence type="ECO:0000313" key="3">
    <source>
        <dbReference type="Proteomes" id="UP001362999"/>
    </source>
</evidence>
<feature type="region of interest" description="Disordered" evidence="1">
    <location>
        <begin position="1"/>
        <end position="134"/>
    </location>
</feature>
<feature type="compositionally biased region" description="Pro residues" evidence="1">
    <location>
        <begin position="123"/>
        <end position="133"/>
    </location>
</feature>
<evidence type="ECO:0000256" key="1">
    <source>
        <dbReference type="SAM" id="MobiDB-lite"/>
    </source>
</evidence>
<gene>
    <name evidence="2" type="ORF">R3P38DRAFT_3258548</name>
</gene>
<protein>
    <submittedName>
        <fullName evidence="2">Uncharacterized protein</fullName>
    </submittedName>
</protein>
<dbReference type="AlphaFoldDB" id="A0AAW0CZN4"/>
<feature type="compositionally biased region" description="Low complexity" evidence="1">
    <location>
        <begin position="20"/>
        <end position="33"/>
    </location>
</feature>
<sequence length="241" mass="25702">MQLPRGLTPAASPSPPPVSSSPSTLPATSRLPSHLPTDPFQLCLPTPLIATGRREGRHSAPTPPISIHPRRDDVPPLHSHRSCIAAPARLPTVVTPAPLPDATRSDLDNTPSRQPPHALTPPLQAPPSSPPLPTLELSLLAAAHSTLNPFKTLPRADTALPPLPRSSNNPKNPNYAFDYPSGRLPAPVGPPESRRFTLQNPPGAEIPQRLSRVNAVNFARRCRADSAAKPPAEHRPVVHTV</sequence>
<evidence type="ECO:0000313" key="2">
    <source>
        <dbReference type="EMBL" id="KAK7044407.1"/>
    </source>
</evidence>